<dbReference type="EMBL" id="JADIMH010000031">
    <property type="protein sequence ID" value="MBO8467171.1"/>
    <property type="molecule type" value="Genomic_DNA"/>
</dbReference>
<name>A0A9D9I8X4_9BACT</name>
<reference evidence="1" key="1">
    <citation type="submission" date="2020-10" db="EMBL/GenBank/DDBJ databases">
        <authorList>
            <person name="Gilroy R."/>
        </authorList>
    </citation>
    <scope>NUCLEOTIDE SEQUENCE</scope>
    <source>
        <strain evidence="1">B1-15692</strain>
    </source>
</reference>
<reference evidence="1" key="2">
    <citation type="journal article" date="2021" name="PeerJ">
        <title>Extensive microbial diversity within the chicken gut microbiome revealed by metagenomics and culture.</title>
        <authorList>
            <person name="Gilroy R."/>
            <person name="Ravi A."/>
            <person name="Getino M."/>
            <person name="Pursley I."/>
            <person name="Horton D.L."/>
            <person name="Alikhan N.F."/>
            <person name="Baker D."/>
            <person name="Gharbi K."/>
            <person name="Hall N."/>
            <person name="Watson M."/>
            <person name="Adriaenssens E.M."/>
            <person name="Foster-Nyarko E."/>
            <person name="Jarju S."/>
            <person name="Secka A."/>
            <person name="Antonio M."/>
            <person name="Oren A."/>
            <person name="Chaudhuri R.R."/>
            <person name="La Ragione R."/>
            <person name="Hildebrand F."/>
            <person name="Pallen M.J."/>
        </authorList>
    </citation>
    <scope>NUCLEOTIDE SEQUENCE</scope>
    <source>
        <strain evidence="1">B1-15692</strain>
    </source>
</reference>
<evidence type="ECO:0000313" key="2">
    <source>
        <dbReference type="Proteomes" id="UP000823660"/>
    </source>
</evidence>
<accession>A0A9D9I8X4</accession>
<dbReference type="Pfam" id="PF04860">
    <property type="entry name" value="Phage_portal"/>
    <property type="match status" value="1"/>
</dbReference>
<proteinExistence type="predicted"/>
<dbReference type="AlphaFoldDB" id="A0A9D9I8X4"/>
<dbReference type="InterPro" id="IPR006944">
    <property type="entry name" value="Phage/GTA_portal"/>
</dbReference>
<evidence type="ECO:0000313" key="1">
    <source>
        <dbReference type="EMBL" id="MBO8467171.1"/>
    </source>
</evidence>
<sequence>MFGLAIRKKKYIDSLERQVKGYYDDINGLNQTNEYLKAISSVVKGIEMAPFTPIDRGKIMSIYKDGGPVQGVVNYIADNVGEVMTYLEMTDVKTGDYVENHPVLDLIKKPNDRFTTRRFGTAWAVNKLLYGDAWTYVVKGTGKDYGIPKEMYIIPSHRVACEHGDKDDPFKGIRITGTGMYKSIDMKSVFESFDYNPDDTSYFGTSKIVASALYLSVMDRGMAREDTALKNGGVANIITPQPDKVVGVARPTESDSLEQEFNSNSSVNKTKVLRYPVEIHQLGNAPVDLNILESHKEAVTALCFVYKIPVDLYYGQAKYENAKEAKKTIFEQNAIPMANEFAEDLMNFLGLSDRYRLEVNRDKIDVLKDKPSELLDMLTKMNASLNEKREAMGYDRIDEEYADKPMFTGMVQFGEGFDYDIPAEI</sequence>
<dbReference type="Proteomes" id="UP000823660">
    <property type="component" value="Unassembled WGS sequence"/>
</dbReference>
<comment type="caution">
    <text evidence="1">The sequence shown here is derived from an EMBL/GenBank/DDBJ whole genome shotgun (WGS) entry which is preliminary data.</text>
</comment>
<gene>
    <name evidence="1" type="ORF">IAB99_05340</name>
</gene>
<protein>
    <submittedName>
        <fullName evidence="1">Phage portal protein</fullName>
    </submittedName>
</protein>
<organism evidence="1 2">
    <name type="scientific">Candidatus Cryptobacteroides faecipullorum</name>
    <dbReference type="NCBI Taxonomy" id="2840764"/>
    <lineage>
        <taxon>Bacteria</taxon>
        <taxon>Pseudomonadati</taxon>
        <taxon>Bacteroidota</taxon>
        <taxon>Bacteroidia</taxon>
        <taxon>Bacteroidales</taxon>
        <taxon>Candidatus Cryptobacteroides</taxon>
    </lineage>
</organism>